<dbReference type="PIRSF" id="PIRSF001434">
    <property type="entry name" value="CGS"/>
    <property type="match status" value="1"/>
</dbReference>
<proteinExistence type="inferred from homology"/>
<reference evidence="11" key="1">
    <citation type="submission" date="2016-10" db="EMBL/GenBank/DDBJ databases">
        <authorList>
            <person name="Varghese N."/>
            <person name="Submissions S."/>
        </authorList>
    </citation>
    <scope>NUCLEOTIDE SEQUENCE [LARGE SCALE GENOMIC DNA]</scope>
    <source>
        <strain evidence="11">CGMCC 1.11014</strain>
    </source>
</reference>
<feature type="modified residue" description="N6-(pyridoxal phosphate)lysine" evidence="8">
    <location>
        <position position="209"/>
    </location>
</feature>
<accession>A0A1I7LCW3</accession>
<evidence type="ECO:0000256" key="8">
    <source>
        <dbReference type="PIRSR" id="PIRSR001434-2"/>
    </source>
</evidence>
<evidence type="ECO:0000256" key="1">
    <source>
        <dbReference type="ARBA" id="ARBA00001933"/>
    </source>
</evidence>
<dbReference type="AlphaFoldDB" id="A0A1I7LCW3"/>
<evidence type="ECO:0000256" key="4">
    <source>
        <dbReference type="ARBA" id="ARBA00023239"/>
    </source>
</evidence>
<keyword evidence="11" id="KW-1185">Reference proteome</keyword>
<protein>
    <submittedName>
        <fullName evidence="10">Cystathionine beta-lyase</fullName>
    </submittedName>
</protein>
<evidence type="ECO:0000313" key="10">
    <source>
        <dbReference type="EMBL" id="SFV07356.1"/>
    </source>
</evidence>
<dbReference type="InterPro" id="IPR006233">
    <property type="entry name" value="Cys_b_lyase_bac"/>
</dbReference>
<dbReference type="STRING" id="1035707.SAMN05216552_102699"/>
<dbReference type="Gene3D" id="3.90.1150.10">
    <property type="entry name" value="Aspartate Aminotransferase, domain 1"/>
    <property type="match status" value="1"/>
</dbReference>
<comment type="similarity">
    <text evidence="2 9">Belongs to the trans-sulfuration enzymes family.</text>
</comment>
<dbReference type="InterPro" id="IPR015424">
    <property type="entry name" value="PyrdxlP-dep_Trfase"/>
</dbReference>
<evidence type="ECO:0000256" key="5">
    <source>
        <dbReference type="ARBA" id="ARBA00046315"/>
    </source>
</evidence>
<evidence type="ECO:0000256" key="9">
    <source>
        <dbReference type="RuleBase" id="RU362118"/>
    </source>
</evidence>
<comment type="catalytic activity">
    <reaction evidence="7">
        <text>an S-substituted L-cysteine + H2O = a thiol + pyruvate + NH4(+)</text>
        <dbReference type="Rhea" id="RHEA:18121"/>
        <dbReference type="ChEBI" id="CHEBI:15361"/>
        <dbReference type="ChEBI" id="CHEBI:15377"/>
        <dbReference type="ChEBI" id="CHEBI:28938"/>
        <dbReference type="ChEBI" id="CHEBI:29256"/>
        <dbReference type="ChEBI" id="CHEBI:58717"/>
        <dbReference type="EC" id="4.4.1.13"/>
    </reaction>
</comment>
<evidence type="ECO:0000256" key="6">
    <source>
        <dbReference type="ARBA" id="ARBA00047517"/>
    </source>
</evidence>
<dbReference type="InterPro" id="IPR015421">
    <property type="entry name" value="PyrdxlP-dep_Trfase_major"/>
</dbReference>
<dbReference type="FunFam" id="3.40.640.10:FF:000046">
    <property type="entry name" value="Cystathionine gamma-lyase"/>
    <property type="match status" value="1"/>
</dbReference>
<keyword evidence="4 10" id="KW-0456">Lyase</keyword>
<dbReference type="GO" id="GO:0019450">
    <property type="term" value="P:L-cysteine catabolic process to pyruvate"/>
    <property type="evidence" value="ECO:0007669"/>
    <property type="project" value="TreeGrafter"/>
</dbReference>
<dbReference type="Pfam" id="PF01053">
    <property type="entry name" value="Cys_Met_Meta_PP"/>
    <property type="match status" value="1"/>
</dbReference>
<comment type="cofactor">
    <cofactor evidence="1 9">
        <name>pyridoxal 5'-phosphate</name>
        <dbReference type="ChEBI" id="CHEBI:597326"/>
    </cofactor>
</comment>
<sequence>MKDQKLTPQTKLIHVGRDPHAHHGVVNPPIYRASTILHPTLDAWEKAWQPGFTGYRYGRRETPTSRGVESAICELYGGDRCVAVCSGMTAISLAILGLCKAGDHILVTDSVYGPTRIFCDEILPQYGVSTEYYDPAIGSDISKLLRPETSLVYTESPGSLTFEIQDIPAIVNAVKQHGVKVISDNTWATALYFNPLDHGVDVVVEAATKYISGHSDVLMGVIVGRGDIAQQIYSKAKMMGMCCGSEELYSAQRGLRTMALRLKQSGNTGFKIAEWLANRPEVARVFHPAFPNSPGHGIWMRDFSGCSGLFSFQLYPVPKAAVAAFYDNLSLFGIGASWGGYESLVMPANPVDIRTAVSWDEQGALIRLYTGLEDAMDLLNDLERGFTRMAEACRNVAAS</sequence>
<dbReference type="PANTHER" id="PTHR43500">
    <property type="entry name" value="CYSTATHIONINE BETA-LYASE-RELATED"/>
    <property type="match status" value="1"/>
</dbReference>
<dbReference type="GO" id="GO:0047804">
    <property type="term" value="F:cysteine-S-conjugate beta-lyase activity"/>
    <property type="evidence" value="ECO:0007669"/>
    <property type="project" value="UniProtKB-EC"/>
</dbReference>
<dbReference type="NCBIfam" id="TIGR01324">
    <property type="entry name" value="cysta_beta_ly_B"/>
    <property type="match status" value="1"/>
</dbReference>
<dbReference type="RefSeq" id="WP_093558074.1">
    <property type="nucleotide sequence ID" value="NZ_FPBO01000026.1"/>
</dbReference>
<dbReference type="InterPro" id="IPR000277">
    <property type="entry name" value="Cys/Met-Metab_PyrdxlP-dep_enz"/>
</dbReference>
<organism evidence="10 11">
    <name type="scientific">Pseudoduganella namucuonensis</name>
    <dbReference type="NCBI Taxonomy" id="1035707"/>
    <lineage>
        <taxon>Bacteria</taxon>
        <taxon>Pseudomonadati</taxon>
        <taxon>Pseudomonadota</taxon>
        <taxon>Betaproteobacteria</taxon>
        <taxon>Burkholderiales</taxon>
        <taxon>Oxalobacteraceae</taxon>
        <taxon>Telluria group</taxon>
        <taxon>Pseudoduganella</taxon>
    </lineage>
</organism>
<dbReference type="GO" id="GO:0030170">
    <property type="term" value="F:pyridoxal phosphate binding"/>
    <property type="evidence" value="ECO:0007669"/>
    <property type="project" value="InterPro"/>
</dbReference>
<keyword evidence="3 8" id="KW-0663">Pyridoxal phosphate</keyword>
<evidence type="ECO:0000256" key="7">
    <source>
        <dbReference type="ARBA" id="ARBA00047625"/>
    </source>
</evidence>
<comment type="catalytic activity">
    <reaction evidence="6">
        <text>L,L-cystathionine + H2O = L-homocysteine + pyruvate + NH4(+)</text>
        <dbReference type="Rhea" id="RHEA:13965"/>
        <dbReference type="ChEBI" id="CHEBI:15361"/>
        <dbReference type="ChEBI" id="CHEBI:15377"/>
        <dbReference type="ChEBI" id="CHEBI:28938"/>
        <dbReference type="ChEBI" id="CHEBI:58161"/>
        <dbReference type="ChEBI" id="CHEBI:58199"/>
    </reaction>
</comment>
<dbReference type="PANTHER" id="PTHR43500:SF1">
    <property type="entry name" value="CYSTATHIONINE BETA-LYASE-RELATED"/>
    <property type="match status" value="1"/>
</dbReference>
<gene>
    <name evidence="10" type="ORF">SAMN05216552_102699</name>
</gene>
<dbReference type="EMBL" id="FPBO01000026">
    <property type="protein sequence ID" value="SFV07356.1"/>
    <property type="molecule type" value="Genomic_DNA"/>
</dbReference>
<comment type="pathway">
    <text evidence="5">Amino-acid biosynthesis; L-methionine biosynthesis via de novo pathway; L-homocysteine from L-cystathionine: step 1/1.</text>
</comment>
<dbReference type="SUPFAM" id="SSF53383">
    <property type="entry name" value="PLP-dependent transferases"/>
    <property type="match status" value="1"/>
</dbReference>
<dbReference type="OrthoDB" id="9805807at2"/>
<evidence type="ECO:0000313" key="11">
    <source>
        <dbReference type="Proteomes" id="UP000199391"/>
    </source>
</evidence>
<dbReference type="PROSITE" id="PS00868">
    <property type="entry name" value="CYS_MET_METAB_PP"/>
    <property type="match status" value="1"/>
</dbReference>
<dbReference type="Gene3D" id="3.40.640.10">
    <property type="entry name" value="Type I PLP-dependent aspartate aminotransferase-like (Major domain)"/>
    <property type="match status" value="1"/>
</dbReference>
<dbReference type="InterPro" id="IPR015422">
    <property type="entry name" value="PyrdxlP-dep_Trfase_small"/>
</dbReference>
<evidence type="ECO:0000256" key="3">
    <source>
        <dbReference type="ARBA" id="ARBA00022898"/>
    </source>
</evidence>
<dbReference type="GO" id="GO:0019346">
    <property type="term" value="P:transsulfuration"/>
    <property type="evidence" value="ECO:0007669"/>
    <property type="project" value="InterPro"/>
</dbReference>
<dbReference type="Proteomes" id="UP000199391">
    <property type="component" value="Unassembled WGS sequence"/>
</dbReference>
<name>A0A1I7LCW3_9BURK</name>
<dbReference type="CDD" id="cd00614">
    <property type="entry name" value="CGS_like"/>
    <property type="match status" value="1"/>
</dbReference>
<evidence type="ECO:0000256" key="2">
    <source>
        <dbReference type="ARBA" id="ARBA00009077"/>
    </source>
</evidence>
<dbReference type="InterPro" id="IPR054542">
    <property type="entry name" value="Cys_met_metab_PP"/>
</dbReference>